<organism evidence="3">
    <name type="scientific">Symploca sp. SIO1C4</name>
    <dbReference type="NCBI Taxonomy" id="2607765"/>
    <lineage>
        <taxon>Bacteria</taxon>
        <taxon>Bacillati</taxon>
        <taxon>Cyanobacteriota</taxon>
        <taxon>Cyanophyceae</taxon>
        <taxon>Coleofasciculales</taxon>
        <taxon>Coleofasciculaceae</taxon>
        <taxon>Symploca</taxon>
    </lineage>
</organism>
<dbReference type="Pfam" id="PF09835">
    <property type="entry name" value="DUF2062"/>
    <property type="match status" value="1"/>
</dbReference>
<feature type="domain" description="DUF2062" evidence="2">
    <location>
        <begin position="35"/>
        <end position="175"/>
    </location>
</feature>
<keyword evidence="1" id="KW-0472">Membrane</keyword>
<feature type="transmembrane region" description="Helical" evidence="1">
    <location>
        <begin position="97"/>
        <end position="119"/>
    </location>
</feature>
<dbReference type="InterPro" id="IPR018639">
    <property type="entry name" value="DUF2062"/>
</dbReference>
<dbReference type="EMBL" id="JAAHFQ010000123">
    <property type="protein sequence ID" value="NER27679.1"/>
    <property type="molecule type" value="Genomic_DNA"/>
</dbReference>
<evidence type="ECO:0000259" key="2">
    <source>
        <dbReference type="Pfam" id="PF09835"/>
    </source>
</evidence>
<comment type="caution">
    <text evidence="3">The sequence shown here is derived from an EMBL/GenBank/DDBJ whole genome shotgun (WGS) entry which is preliminary data.</text>
</comment>
<proteinExistence type="predicted"/>
<name>A0A6B3N3D7_9CYAN</name>
<dbReference type="AlphaFoldDB" id="A0A6B3N3D7"/>
<evidence type="ECO:0000313" key="3">
    <source>
        <dbReference type="EMBL" id="NER27679.1"/>
    </source>
</evidence>
<reference evidence="3" key="1">
    <citation type="submission" date="2019-11" db="EMBL/GenBank/DDBJ databases">
        <title>Genomic insights into an expanded diversity of filamentous marine cyanobacteria reveals the extraordinary biosynthetic potential of Moorea and Okeania.</title>
        <authorList>
            <person name="Ferreira Leao T."/>
            <person name="Wang M."/>
            <person name="Moss N."/>
            <person name="Da Silva R."/>
            <person name="Sanders J."/>
            <person name="Nurk S."/>
            <person name="Gurevich A."/>
            <person name="Humphrey G."/>
            <person name="Reher R."/>
            <person name="Zhu Q."/>
            <person name="Belda-Ferre P."/>
            <person name="Glukhov E."/>
            <person name="Rex R."/>
            <person name="Dorrestein P.C."/>
            <person name="Knight R."/>
            <person name="Pevzner P."/>
            <person name="Gerwick W.H."/>
            <person name="Gerwick L."/>
        </authorList>
    </citation>
    <scope>NUCLEOTIDE SEQUENCE</scope>
    <source>
        <strain evidence="3">SIO1C4</strain>
    </source>
</reference>
<accession>A0A6B3N3D7</accession>
<sequence>MSRNYPPTHGQRFPSPIQPHLSDNFPLRNPRNIWLRRLKYFYWRLVRQQGTPEKLARGLACGIFAGLFPIFGIQMIISILLAFIVRGNKFIAAAGTWISNPVTYVPIYAFNFHVGQWLLKEKVVMEVNLESWQELKDFGSAMLVTLFVGSLAVGSVGAIASYLLGLWVIRKYRDSSNNK</sequence>
<dbReference type="PANTHER" id="PTHR40547">
    <property type="entry name" value="SLL0298 PROTEIN"/>
    <property type="match status" value="1"/>
</dbReference>
<keyword evidence="1" id="KW-1133">Transmembrane helix</keyword>
<feature type="transmembrane region" description="Helical" evidence="1">
    <location>
        <begin position="63"/>
        <end position="85"/>
    </location>
</feature>
<dbReference type="PANTHER" id="PTHR40547:SF1">
    <property type="entry name" value="SLL0298 PROTEIN"/>
    <property type="match status" value="1"/>
</dbReference>
<protein>
    <submittedName>
        <fullName evidence="3">DUF2062 domain-containing protein</fullName>
    </submittedName>
</protein>
<gene>
    <name evidence="3" type="ORF">F6J89_08590</name>
</gene>
<evidence type="ECO:0000256" key="1">
    <source>
        <dbReference type="SAM" id="Phobius"/>
    </source>
</evidence>
<feature type="transmembrane region" description="Helical" evidence="1">
    <location>
        <begin position="139"/>
        <end position="169"/>
    </location>
</feature>
<keyword evidence="1" id="KW-0812">Transmembrane</keyword>